<accession>A0A378Q7D4</accession>
<evidence type="ECO:0000313" key="2">
    <source>
        <dbReference type="Proteomes" id="UP000255230"/>
    </source>
</evidence>
<dbReference type="EMBL" id="UGPY01000001">
    <property type="protein sequence ID" value="STY96629.1"/>
    <property type="molecule type" value="Genomic_DNA"/>
</dbReference>
<dbReference type="Gene3D" id="1.10.1220.10">
    <property type="entry name" value="Met repressor-like"/>
    <property type="match status" value="1"/>
</dbReference>
<dbReference type="RefSeq" id="WP_147285560.1">
    <property type="nucleotide sequence ID" value="NZ_CBCRZU010000006.1"/>
</dbReference>
<dbReference type="GeneID" id="35778616"/>
<dbReference type="InterPro" id="IPR013321">
    <property type="entry name" value="Arc_rbn_hlx_hlx"/>
</dbReference>
<name>A0A378Q7D4_FAUOS</name>
<reference evidence="1 2" key="1">
    <citation type="submission" date="2018-06" db="EMBL/GenBank/DDBJ databases">
        <authorList>
            <consortium name="Pathogen Informatics"/>
            <person name="Doyle S."/>
        </authorList>
    </citation>
    <scope>NUCLEOTIDE SEQUENCE [LARGE SCALE GENOMIC DNA]</scope>
    <source>
        <strain evidence="1 2">NCTC10465</strain>
    </source>
</reference>
<organism evidence="1 2">
    <name type="scientific">Faucicola osloensis</name>
    <name type="common">Moraxella osloensis</name>
    <dbReference type="NCBI Taxonomy" id="34062"/>
    <lineage>
        <taxon>Bacteria</taxon>
        <taxon>Pseudomonadati</taxon>
        <taxon>Pseudomonadota</taxon>
        <taxon>Gammaproteobacteria</taxon>
        <taxon>Moraxellales</taxon>
        <taxon>Moraxellaceae</taxon>
        <taxon>Faucicola</taxon>
    </lineage>
</organism>
<keyword evidence="2" id="KW-1185">Reference proteome</keyword>
<gene>
    <name evidence="1" type="ORF">NCTC10465_00392</name>
</gene>
<dbReference type="Proteomes" id="UP000255230">
    <property type="component" value="Unassembled WGS sequence"/>
</dbReference>
<evidence type="ECO:0000313" key="1">
    <source>
        <dbReference type="EMBL" id="STY96629.1"/>
    </source>
</evidence>
<sequence length="89" mass="10072">MATVSMTFKKGERPPALTAEQKAMLTRLKAMSDSEIDTSDDWGDLEALTIESDKHLVEDFAKVCQSQRLSMNEVINQLMQSYVKQFNTV</sequence>
<dbReference type="AlphaFoldDB" id="A0A378Q7D4"/>
<protein>
    <submittedName>
        <fullName evidence="1">Uncharacterized protein</fullName>
    </submittedName>
</protein>
<dbReference type="GO" id="GO:0006355">
    <property type="term" value="P:regulation of DNA-templated transcription"/>
    <property type="evidence" value="ECO:0007669"/>
    <property type="project" value="InterPro"/>
</dbReference>
<proteinExistence type="predicted"/>